<feature type="domain" description="Glycosyltransferase subfamily 4-like N-terminal" evidence="2">
    <location>
        <begin position="13"/>
        <end position="172"/>
    </location>
</feature>
<evidence type="ECO:0000259" key="2">
    <source>
        <dbReference type="Pfam" id="PF13439"/>
    </source>
</evidence>
<sequence>MKFAFIIFKYFPFGGMQRDMLRTANELIKRGHQVEVFTLSWQGEAPSQMGVHVLPQKGWFNYQRYKKFIKATFNIIQNSHFDYIFGYNRMAGLDAHFAADPCFIERAYTQRGFWYRLAPRTKWFAACEKAIFSANSSTHVLAVSLTEKPHFQRWYGLPDERFHYIPPYLSPERFALQDKKKMRQHLRETFGFGKNDFVYLLTGSGFSMKGLDRAILALAAMPKKLRENTRLVAVGQDNPKQFAAMAEKLVLQDHVVISKGRNDIPQLMQGADVCVHPAYRENTGLVILEGMASGAPMLVTETCGYAMHVKNADAGIVSAEPFNQEVFNQQWLEMRQALDLANKPKPKWSKNGLAYTKKLWRTMMVVLRQIS</sequence>
<dbReference type="InterPro" id="IPR001296">
    <property type="entry name" value="Glyco_trans_1"/>
</dbReference>
<evidence type="ECO:0000313" key="4">
    <source>
        <dbReference type="Proteomes" id="UP000003423"/>
    </source>
</evidence>
<dbReference type="OrthoDB" id="132546at2157"/>
<keyword evidence="4" id="KW-1185">Reference proteome</keyword>
<dbReference type="EMBL" id="AEXL02000126">
    <property type="protein sequence ID" value="EIJ65395.1"/>
    <property type="molecule type" value="Genomic_DNA"/>
</dbReference>
<dbReference type="PANTHER" id="PTHR12526:SF641">
    <property type="entry name" value="LIPOPOLYSACCHARIDE CORE BIOSYNTHESIS PROTEIN RFAG"/>
    <property type="match status" value="1"/>
</dbReference>
<comment type="caution">
    <text evidence="3">The sequence shown here is derived from an EMBL/GenBank/DDBJ whole genome shotgun (WGS) entry which is preliminary data.</text>
</comment>
<dbReference type="CDD" id="cd03801">
    <property type="entry name" value="GT4_PimA-like"/>
    <property type="match status" value="1"/>
</dbReference>
<accession>I3D102</accession>
<gene>
    <name evidence="3" type="ORF">BD31_I1029</name>
</gene>
<dbReference type="EC" id="2.4.-.-" evidence="3"/>
<dbReference type="SUPFAM" id="SSF53756">
    <property type="entry name" value="UDP-Glycosyltransferase/glycogen phosphorylase"/>
    <property type="match status" value="1"/>
</dbReference>
<feature type="domain" description="Glycosyl transferase family 1" evidence="1">
    <location>
        <begin position="184"/>
        <end position="330"/>
    </location>
</feature>
<organism evidence="3 4">
    <name type="scientific">Candidatus Nitrosopumilus salarius BD31</name>
    <dbReference type="NCBI Taxonomy" id="859350"/>
    <lineage>
        <taxon>Archaea</taxon>
        <taxon>Nitrososphaerota</taxon>
        <taxon>Nitrososphaeria</taxon>
        <taxon>Nitrosopumilales</taxon>
        <taxon>Nitrosopumilaceae</taxon>
        <taxon>Nitrosopumilus</taxon>
    </lineage>
</organism>
<evidence type="ECO:0000313" key="3">
    <source>
        <dbReference type="EMBL" id="EIJ65395.1"/>
    </source>
</evidence>
<evidence type="ECO:0000259" key="1">
    <source>
        <dbReference type="Pfam" id="PF00534"/>
    </source>
</evidence>
<keyword evidence="3" id="KW-0808">Transferase</keyword>
<protein>
    <submittedName>
        <fullName evidence="3">Glycosyltransferase, group 1 family protein</fullName>
        <ecNumber evidence="3">2.4.-.-</ecNumber>
    </submittedName>
</protein>
<proteinExistence type="predicted"/>
<dbReference type="PATRIC" id="fig|859350.6.peg.1531"/>
<dbReference type="AlphaFoldDB" id="I3D102"/>
<keyword evidence="3" id="KW-0328">Glycosyltransferase</keyword>
<dbReference type="Pfam" id="PF13439">
    <property type="entry name" value="Glyco_transf_4"/>
    <property type="match status" value="1"/>
</dbReference>
<dbReference type="PANTHER" id="PTHR12526">
    <property type="entry name" value="GLYCOSYLTRANSFERASE"/>
    <property type="match status" value="1"/>
</dbReference>
<name>I3D102_9ARCH</name>
<dbReference type="Pfam" id="PF00534">
    <property type="entry name" value="Glycos_transf_1"/>
    <property type="match status" value="1"/>
</dbReference>
<dbReference type="InterPro" id="IPR028098">
    <property type="entry name" value="Glyco_trans_4-like_N"/>
</dbReference>
<reference evidence="3 4" key="1">
    <citation type="journal article" date="2012" name="J. Bacteriol.">
        <title>Genome sequence of "Candidatus Nitrosopumilus salaria" BD31, an ammonia-oxidizing archaeon from the San Francisco Bay estuary.</title>
        <authorList>
            <person name="Mosier A.C."/>
            <person name="Allen E.E."/>
            <person name="Kim M."/>
            <person name="Ferriera S."/>
            <person name="Francis C.A."/>
        </authorList>
    </citation>
    <scope>NUCLEOTIDE SEQUENCE [LARGE SCALE GENOMIC DNA]</scope>
    <source>
        <strain evidence="3 4">BD31</strain>
    </source>
</reference>
<dbReference type="Proteomes" id="UP000003423">
    <property type="component" value="Unassembled WGS sequence"/>
</dbReference>
<dbReference type="GO" id="GO:0016757">
    <property type="term" value="F:glycosyltransferase activity"/>
    <property type="evidence" value="ECO:0007669"/>
    <property type="project" value="UniProtKB-KW"/>
</dbReference>
<dbReference type="Gene3D" id="3.40.50.2000">
    <property type="entry name" value="Glycogen Phosphorylase B"/>
    <property type="match status" value="2"/>
</dbReference>